<evidence type="ECO:0000313" key="3">
    <source>
        <dbReference type="Proteomes" id="UP000676386"/>
    </source>
</evidence>
<protein>
    <recommendedName>
        <fullName evidence="4">Ig-like domain (Group 2)</fullName>
    </recommendedName>
</protein>
<dbReference type="InterPro" id="IPR013783">
    <property type="entry name" value="Ig-like_fold"/>
</dbReference>
<dbReference type="Proteomes" id="UP000676386">
    <property type="component" value="Unassembled WGS sequence"/>
</dbReference>
<accession>A0ABS5J9C3</accession>
<dbReference type="EMBL" id="JAGTXB010000025">
    <property type="protein sequence ID" value="MBS0031811.1"/>
    <property type="molecule type" value="Genomic_DNA"/>
</dbReference>
<comment type="caution">
    <text evidence="2">The sequence shown here is derived from an EMBL/GenBank/DDBJ whole genome shotgun (WGS) entry which is preliminary data.</text>
</comment>
<name>A0ABS5J9C3_9BACT</name>
<sequence>MIKYTYLLLLCCFIVSACQDKTKVQPDDIMSLSLVKDSISADNIHNAEILAQVNMSTSAATRNIKFETNAGTFSNNTAQYTTTVSLDGKINAYLKHDKAGTATVKVTVNDLYSREIQVHFVSRTSPDSIITLEAVNNNQPADNYSYATVVVRSKDPDIINTSREVAFTTDKGLFSNGEKSYTTTTTIDGTATAYIKCSQPDLVIIKATIAAAFSRETQLRFIPAIPDYINVDVPGNLRNALDANTVVTALLTRTYGTASAGQRVTFTAQKPSGEVIGTFINEKVSNSNGEASANFWVQDTSYAGMILIKATVVDGTNIITGKNQLLITK</sequence>
<keyword evidence="1" id="KW-0732">Signal</keyword>
<evidence type="ECO:0008006" key="4">
    <source>
        <dbReference type="Google" id="ProtNLM"/>
    </source>
</evidence>
<dbReference type="InterPro" id="IPR008964">
    <property type="entry name" value="Invasin/intimin_cell_adhesion"/>
</dbReference>
<feature type="signal peptide" evidence="1">
    <location>
        <begin position="1"/>
        <end position="17"/>
    </location>
</feature>
<gene>
    <name evidence="2" type="ORF">KE626_31050</name>
</gene>
<dbReference type="SUPFAM" id="SSF49373">
    <property type="entry name" value="Invasin/intimin cell-adhesion fragments"/>
    <property type="match status" value="3"/>
</dbReference>
<organism evidence="2 3">
    <name type="scientific">Chitinophaga hostae</name>
    <dbReference type="NCBI Taxonomy" id="2831022"/>
    <lineage>
        <taxon>Bacteria</taxon>
        <taxon>Pseudomonadati</taxon>
        <taxon>Bacteroidota</taxon>
        <taxon>Chitinophagia</taxon>
        <taxon>Chitinophagales</taxon>
        <taxon>Chitinophagaceae</taxon>
        <taxon>Chitinophaga</taxon>
    </lineage>
</organism>
<dbReference type="RefSeq" id="WP_211976972.1">
    <property type="nucleotide sequence ID" value="NZ_CBFHAM010000012.1"/>
</dbReference>
<dbReference type="Gene3D" id="2.60.40.10">
    <property type="entry name" value="Immunoglobulins"/>
    <property type="match status" value="2"/>
</dbReference>
<feature type="chain" id="PRO_5047053840" description="Ig-like domain (Group 2)" evidence="1">
    <location>
        <begin position="18"/>
        <end position="329"/>
    </location>
</feature>
<proteinExistence type="predicted"/>
<dbReference type="PROSITE" id="PS51257">
    <property type="entry name" value="PROKAR_LIPOPROTEIN"/>
    <property type="match status" value="1"/>
</dbReference>
<evidence type="ECO:0000313" key="2">
    <source>
        <dbReference type="EMBL" id="MBS0031811.1"/>
    </source>
</evidence>
<reference evidence="2 3" key="1">
    <citation type="submission" date="2021-04" db="EMBL/GenBank/DDBJ databases">
        <title>Chitinophaga sp. nov., isolated from the rhizosphere soil.</title>
        <authorList>
            <person name="He S."/>
        </authorList>
    </citation>
    <scope>NUCLEOTIDE SEQUENCE [LARGE SCALE GENOMIC DNA]</scope>
    <source>
        <strain evidence="2 3">2R12</strain>
    </source>
</reference>
<keyword evidence="3" id="KW-1185">Reference proteome</keyword>
<evidence type="ECO:0000256" key="1">
    <source>
        <dbReference type="SAM" id="SignalP"/>
    </source>
</evidence>